<gene>
    <name evidence="8" type="ORF">MFUM_0695</name>
</gene>
<keyword evidence="9" id="KW-1185">Reference proteome</keyword>
<keyword evidence="4 6" id="KW-0012">Acyltransferase</keyword>
<dbReference type="EC" id="2.3.1.39" evidence="1 6"/>
<dbReference type="PANTHER" id="PTHR42681">
    <property type="entry name" value="MALONYL-COA-ACYL CARRIER PROTEIN TRANSACYLASE, MITOCHONDRIAL"/>
    <property type="match status" value="1"/>
</dbReference>
<dbReference type="GO" id="GO:0004314">
    <property type="term" value="F:[acyl-carrier-protein] S-malonyltransferase activity"/>
    <property type="evidence" value="ECO:0007669"/>
    <property type="project" value="UniProtKB-EC"/>
</dbReference>
<evidence type="ECO:0000256" key="5">
    <source>
        <dbReference type="ARBA" id="ARBA00048462"/>
    </source>
</evidence>
<dbReference type="PANTHER" id="PTHR42681:SF1">
    <property type="entry name" value="MALONYL-COA-ACYL CARRIER PROTEIN TRANSACYLASE, MITOCHONDRIAL"/>
    <property type="match status" value="1"/>
</dbReference>
<dbReference type="SUPFAM" id="SSF52151">
    <property type="entry name" value="FabD/lysophospholipase-like"/>
    <property type="match status" value="1"/>
</dbReference>
<evidence type="ECO:0000259" key="7">
    <source>
        <dbReference type="SMART" id="SM00827"/>
    </source>
</evidence>
<dbReference type="Gene3D" id="3.40.366.10">
    <property type="entry name" value="Malonyl-Coenzyme A Acyl Carrier Protein, domain 2"/>
    <property type="match status" value="1"/>
</dbReference>
<dbReference type="InterPro" id="IPR050858">
    <property type="entry name" value="Mal-CoA-ACP_Trans/PKS_FabD"/>
</dbReference>
<keyword evidence="3 6" id="KW-0808">Transferase</keyword>
<sequence>MRIGILFCGQGAQKVGMGKDFFDRYPLVQDLYLEAEQQLGFPLSTISFHGPESELTKTYHCQPALFVFGYALYTILRKEIPRLELVGASGLSLGELTAYAACGAFDYKTALKLVGERARLIQEASQKHPGTMVALIGSTRKQAESIAQMSGCQVANYNAADQQVLSGSHSSIAEAIKLAREAKIKKVIPLDVSGPFHSRYMEEASMAFFELLKNLTLYIPSIPVISNATASVAQTIEELRQSLSKQICHPVLWEESLHFMLKLDIELFIEISPRKIFGSFLKRIDPAIRCLTISNVETMDELKNEL</sequence>
<dbReference type="InterPro" id="IPR001227">
    <property type="entry name" value="Ac_transferase_dom_sf"/>
</dbReference>
<dbReference type="SUPFAM" id="SSF55048">
    <property type="entry name" value="Probable ACP-binding domain of malonyl-CoA ACP transacylase"/>
    <property type="match status" value="1"/>
</dbReference>
<dbReference type="Gene3D" id="3.30.70.250">
    <property type="entry name" value="Malonyl-CoA ACP transacylase, ACP-binding"/>
    <property type="match status" value="1"/>
</dbReference>
<dbReference type="EMBL" id="OX458932">
    <property type="protein sequence ID" value="CAI9085076.1"/>
    <property type="molecule type" value="Genomic_DNA"/>
</dbReference>
<evidence type="ECO:0000256" key="3">
    <source>
        <dbReference type="ARBA" id="ARBA00022679"/>
    </source>
</evidence>
<comment type="catalytic activity">
    <reaction evidence="5 6">
        <text>holo-[ACP] + malonyl-CoA = malonyl-[ACP] + CoA</text>
        <dbReference type="Rhea" id="RHEA:41792"/>
        <dbReference type="Rhea" id="RHEA-COMP:9623"/>
        <dbReference type="Rhea" id="RHEA-COMP:9685"/>
        <dbReference type="ChEBI" id="CHEBI:57287"/>
        <dbReference type="ChEBI" id="CHEBI:57384"/>
        <dbReference type="ChEBI" id="CHEBI:64479"/>
        <dbReference type="ChEBI" id="CHEBI:78449"/>
        <dbReference type="EC" id="2.3.1.39"/>
    </reaction>
</comment>
<dbReference type="Pfam" id="PF00698">
    <property type="entry name" value="Acyl_transf_1"/>
    <property type="match status" value="1"/>
</dbReference>
<accession>A0ABN8XCS7</accession>
<evidence type="ECO:0000313" key="8">
    <source>
        <dbReference type="EMBL" id="CAI9085076.1"/>
    </source>
</evidence>
<proteinExistence type="inferred from homology"/>
<dbReference type="InterPro" id="IPR016036">
    <property type="entry name" value="Malonyl_transacylase_ACP-bd"/>
</dbReference>
<evidence type="ECO:0000256" key="2">
    <source>
        <dbReference type="ARBA" id="ARBA00018953"/>
    </source>
</evidence>
<evidence type="ECO:0000256" key="6">
    <source>
        <dbReference type="PIRNR" id="PIRNR000446"/>
    </source>
</evidence>
<evidence type="ECO:0000313" key="9">
    <source>
        <dbReference type="Proteomes" id="UP001161497"/>
    </source>
</evidence>
<evidence type="ECO:0000256" key="1">
    <source>
        <dbReference type="ARBA" id="ARBA00013258"/>
    </source>
</evidence>
<reference evidence="8" key="1">
    <citation type="submission" date="2023-03" db="EMBL/GenBank/DDBJ databases">
        <authorList>
            <person name="Cremers G."/>
            <person name="Picone N."/>
        </authorList>
    </citation>
    <scope>NUCLEOTIDE SEQUENCE</scope>
    <source>
        <strain evidence="8">Sample_alias</strain>
    </source>
</reference>
<dbReference type="InterPro" id="IPR016035">
    <property type="entry name" value="Acyl_Trfase/lysoPLipase"/>
</dbReference>
<organism evidence="8 9">
    <name type="scientific">Candidatus Methylacidiphilum fumarolicum</name>
    <dbReference type="NCBI Taxonomy" id="591154"/>
    <lineage>
        <taxon>Bacteria</taxon>
        <taxon>Pseudomonadati</taxon>
        <taxon>Verrucomicrobiota</taxon>
        <taxon>Methylacidiphilae</taxon>
        <taxon>Methylacidiphilales</taxon>
        <taxon>Methylacidiphilaceae</taxon>
        <taxon>Methylacidiphilum (ex Ratnadevi et al. 2023)</taxon>
    </lineage>
</organism>
<evidence type="ECO:0000256" key="4">
    <source>
        <dbReference type="ARBA" id="ARBA00023315"/>
    </source>
</evidence>
<dbReference type="InterPro" id="IPR014043">
    <property type="entry name" value="Acyl_transferase_dom"/>
</dbReference>
<feature type="domain" description="Malonyl-CoA:ACP transacylase (MAT)" evidence="7">
    <location>
        <begin position="6"/>
        <end position="293"/>
    </location>
</feature>
<protein>
    <recommendedName>
        <fullName evidence="2 6">Malonyl CoA-acyl carrier protein transacylase</fullName>
        <ecNumber evidence="1 6">2.3.1.39</ecNumber>
    </recommendedName>
</protein>
<dbReference type="SMART" id="SM00827">
    <property type="entry name" value="PKS_AT"/>
    <property type="match status" value="1"/>
</dbReference>
<dbReference type="Proteomes" id="UP001161497">
    <property type="component" value="Chromosome"/>
</dbReference>
<dbReference type="RefSeq" id="WP_009060983.1">
    <property type="nucleotide sequence ID" value="NZ_LXNK01000033.1"/>
</dbReference>
<dbReference type="InterPro" id="IPR024925">
    <property type="entry name" value="Malonyl_CoA-ACP_transAc"/>
</dbReference>
<name>A0ABN8XCS7_9BACT</name>
<comment type="similarity">
    <text evidence="6">Belongs to the fabD family.</text>
</comment>
<dbReference type="PIRSF" id="PIRSF000446">
    <property type="entry name" value="Mct"/>
    <property type="match status" value="1"/>
</dbReference>